<keyword evidence="5" id="KW-0560">Oxidoreductase</keyword>
<sequence>MGHEVEKVAVARGHEILIAIDTPDAWISAVKLLESCDAVIDFSTPAAASMAVNRCFDLGIPVVSGTTGWNDGLCAAIQRCLSGNYSFFHAPNFSIGVNIFFEINRQLAQLMSPYSTYRAAIHEIHHIYKKDAPSGTAIALADGIIEANQAYHRWVSGPGANHGELEVSSERTGEIPGTHIVSWSSLTDDIEIKHTARNREGFALGAVLAAEWLRGRKGFFGMADLLGNNP</sequence>
<dbReference type="PANTHER" id="PTHR20836">
    <property type="entry name" value="DIHYDRODIPICOLINATE REDUCTASE"/>
    <property type="match status" value="1"/>
</dbReference>
<comment type="catalytic activity">
    <reaction evidence="11">
        <text>(S)-2,3,4,5-tetrahydrodipicolinate + NAD(+) + H2O = (2S,4S)-4-hydroxy-2,3,4,5-tetrahydrodipicolinate + NADH + H(+)</text>
        <dbReference type="Rhea" id="RHEA:35323"/>
        <dbReference type="ChEBI" id="CHEBI:15377"/>
        <dbReference type="ChEBI" id="CHEBI:15378"/>
        <dbReference type="ChEBI" id="CHEBI:16845"/>
        <dbReference type="ChEBI" id="CHEBI:57540"/>
        <dbReference type="ChEBI" id="CHEBI:57945"/>
        <dbReference type="ChEBI" id="CHEBI:67139"/>
        <dbReference type="EC" id="1.17.1.8"/>
    </reaction>
</comment>
<evidence type="ECO:0000256" key="8">
    <source>
        <dbReference type="ARBA" id="ARBA00037922"/>
    </source>
</evidence>
<comment type="pathway">
    <text evidence="8">Amino-acid biosynthesis; L-lysine biosynthesis via DAP pathway; (S)-tetrahydrodipicolinate from L-aspartate: step 4/4.</text>
</comment>
<dbReference type="InterPro" id="IPR036291">
    <property type="entry name" value="NAD(P)-bd_dom_sf"/>
</dbReference>
<dbReference type="AlphaFoldDB" id="A0A0S7C200"/>
<evidence type="ECO:0000256" key="10">
    <source>
        <dbReference type="ARBA" id="ARBA00049080"/>
    </source>
</evidence>
<evidence type="ECO:0000259" key="13">
    <source>
        <dbReference type="Pfam" id="PF01113"/>
    </source>
</evidence>
<dbReference type="GO" id="GO:0019877">
    <property type="term" value="P:diaminopimelate biosynthetic process"/>
    <property type="evidence" value="ECO:0007669"/>
    <property type="project" value="UniProtKB-KW"/>
</dbReference>
<keyword evidence="6" id="KW-0520">NAD</keyword>
<dbReference type="GO" id="GO:0009089">
    <property type="term" value="P:lysine biosynthetic process via diaminopimelate"/>
    <property type="evidence" value="ECO:0007669"/>
    <property type="project" value="UniProtKB-UniRule"/>
</dbReference>
<keyword evidence="3" id="KW-0521">NADP</keyword>
<evidence type="ECO:0000256" key="9">
    <source>
        <dbReference type="ARBA" id="ARBA00038983"/>
    </source>
</evidence>
<dbReference type="EC" id="1.17.1.8" evidence="9 12"/>
<keyword evidence="7" id="KW-0457">Lysine biosynthesis</keyword>
<evidence type="ECO:0000256" key="3">
    <source>
        <dbReference type="ARBA" id="ARBA00022857"/>
    </source>
</evidence>
<dbReference type="GO" id="GO:0005829">
    <property type="term" value="C:cytosol"/>
    <property type="evidence" value="ECO:0007669"/>
    <property type="project" value="TreeGrafter"/>
</dbReference>
<dbReference type="GO" id="GO:0008839">
    <property type="term" value="F:4-hydroxy-tetrahydrodipicolinate reductase"/>
    <property type="evidence" value="ECO:0007669"/>
    <property type="project" value="UniProtKB-UniRule"/>
</dbReference>
<dbReference type="PATRIC" id="fig|1678841.3.peg.990"/>
<dbReference type="Pfam" id="PF05173">
    <property type="entry name" value="DapB_C"/>
    <property type="match status" value="1"/>
</dbReference>
<evidence type="ECO:0000313" key="15">
    <source>
        <dbReference type="EMBL" id="GAP42735.1"/>
    </source>
</evidence>
<comment type="similarity">
    <text evidence="1">Belongs to the DapB family.</text>
</comment>
<evidence type="ECO:0000313" key="16">
    <source>
        <dbReference type="Proteomes" id="UP000053091"/>
    </source>
</evidence>
<feature type="domain" description="Dihydrodipicolinate reductase C-terminal" evidence="14">
    <location>
        <begin position="96"/>
        <end position="226"/>
    </location>
</feature>
<reference evidence="15" key="1">
    <citation type="journal article" date="2015" name="Genome Announc.">
        <title>Draft Genome Sequence of Bacteroidales Strain TBC1, a Novel Isolate from a Methanogenic Wastewater Treatment System.</title>
        <authorList>
            <person name="Tourlousse D.M."/>
            <person name="Matsuura N."/>
            <person name="Sun L."/>
            <person name="Toyonaga M."/>
            <person name="Kuroda K."/>
            <person name="Ohashi A."/>
            <person name="Cruz R."/>
            <person name="Yamaguchi T."/>
            <person name="Sekiguchi Y."/>
        </authorList>
    </citation>
    <scope>NUCLEOTIDE SEQUENCE [LARGE SCALE GENOMIC DNA]</scope>
    <source>
        <strain evidence="15">TBC1</strain>
    </source>
</reference>
<keyword evidence="4" id="KW-0220">Diaminopimelate biosynthesis</keyword>
<evidence type="ECO:0000256" key="7">
    <source>
        <dbReference type="ARBA" id="ARBA00023154"/>
    </source>
</evidence>
<dbReference type="InterPro" id="IPR000846">
    <property type="entry name" value="DapB_N"/>
</dbReference>
<proteinExistence type="inferred from homology"/>
<dbReference type="NCBIfam" id="TIGR00036">
    <property type="entry name" value="dapB"/>
    <property type="match status" value="1"/>
</dbReference>
<evidence type="ECO:0000256" key="2">
    <source>
        <dbReference type="ARBA" id="ARBA00022605"/>
    </source>
</evidence>
<comment type="catalytic activity">
    <reaction evidence="10">
        <text>(S)-2,3,4,5-tetrahydrodipicolinate + NADP(+) + H2O = (2S,4S)-4-hydroxy-2,3,4,5-tetrahydrodipicolinate + NADPH + H(+)</text>
        <dbReference type="Rhea" id="RHEA:35331"/>
        <dbReference type="ChEBI" id="CHEBI:15377"/>
        <dbReference type="ChEBI" id="CHEBI:15378"/>
        <dbReference type="ChEBI" id="CHEBI:16845"/>
        <dbReference type="ChEBI" id="CHEBI:57783"/>
        <dbReference type="ChEBI" id="CHEBI:58349"/>
        <dbReference type="ChEBI" id="CHEBI:67139"/>
        <dbReference type="EC" id="1.17.1.8"/>
    </reaction>
</comment>
<organism evidence="15">
    <name type="scientific">Lentimicrobium saccharophilum</name>
    <dbReference type="NCBI Taxonomy" id="1678841"/>
    <lineage>
        <taxon>Bacteria</taxon>
        <taxon>Pseudomonadati</taxon>
        <taxon>Bacteroidota</taxon>
        <taxon>Bacteroidia</taxon>
        <taxon>Bacteroidales</taxon>
        <taxon>Lentimicrobiaceae</taxon>
        <taxon>Lentimicrobium</taxon>
    </lineage>
</organism>
<evidence type="ECO:0000256" key="4">
    <source>
        <dbReference type="ARBA" id="ARBA00022915"/>
    </source>
</evidence>
<dbReference type="PANTHER" id="PTHR20836:SF0">
    <property type="entry name" value="4-HYDROXY-TETRAHYDRODIPICOLINATE REDUCTASE 1, CHLOROPLASTIC-RELATED"/>
    <property type="match status" value="1"/>
</dbReference>
<dbReference type="Proteomes" id="UP000053091">
    <property type="component" value="Unassembled WGS sequence"/>
</dbReference>
<dbReference type="Gene3D" id="3.30.360.10">
    <property type="entry name" value="Dihydrodipicolinate Reductase, domain 2"/>
    <property type="match status" value="1"/>
</dbReference>
<dbReference type="STRING" id="1678841.TBC1_11874"/>
<gene>
    <name evidence="15" type="ORF">TBC1_11874</name>
</gene>
<dbReference type="InterPro" id="IPR022663">
    <property type="entry name" value="DapB_C"/>
</dbReference>
<dbReference type="InterPro" id="IPR023940">
    <property type="entry name" value="DHDPR_bac"/>
</dbReference>
<accession>A0A0S7C200</accession>
<dbReference type="SUPFAM" id="SSF55347">
    <property type="entry name" value="Glyceraldehyde-3-phosphate dehydrogenase-like, C-terminal domain"/>
    <property type="match status" value="1"/>
</dbReference>
<evidence type="ECO:0000256" key="12">
    <source>
        <dbReference type="NCBIfam" id="TIGR00036"/>
    </source>
</evidence>
<keyword evidence="2" id="KW-0028">Amino-acid biosynthesis</keyword>
<evidence type="ECO:0000259" key="14">
    <source>
        <dbReference type="Pfam" id="PF05173"/>
    </source>
</evidence>
<name>A0A0S7C200_9BACT</name>
<evidence type="ECO:0000256" key="1">
    <source>
        <dbReference type="ARBA" id="ARBA00006642"/>
    </source>
</evidence>
<evidence type="ECO:0000256" key="5">
    <source>
        <dbReference type="ARBA" id="ARBA00023002"/>
    </source>
</evidence>
<evidence type="ECO:0000256" key="11">
    <source>
        <dbReference type="ARBA" id="ARBA00049396"/>
    </source>
</evidence>
<protein>
    <recommendedName>
        <fullName evidence="9 12">4-hydroxy-tetrahydrodipicolinate reductase</fullName>
        <ecNumber evidence="9 12">1.17.1.8</ecNumber>
    </recommendedName>
</protein>
<dbReference type="SUPFAM" id="SSF51735">
    <property type="entry name" value="NAD(P)-binding Rossmann-fold domains"/>
    <property type="match status" value="1"/>
</dbReference>
<dbReference type="EMBL" id="DF968182">
    <property type="protein sequence ID" value="GAP42735.1"/>
    <property type="molecule type" value="Genomic_DNA"/>
</dbReference>
<dbReference type="Gene3D" id="3.40.50.720">
    <property type="entry name" value="NAD(P)-binding Rossmann-like Domain"/>
    <property type="match status" value="1"/>
</dbReference>
<dbReference type="PIRSF" id="PIRSF000161">
    <property type="entry name" value="DHPR"/>
    <property type="match status" value="1"/>
</dbReference>
<dbReference type="Pfam" id="PF01113">
    <property type="entry name" value="DapB_N"/>
    <property type="match status" value="1"/>
</dbReference>
<keyword evidence="16" id="KW-1185">Reference proteome</keyword>
<evidence type="ECO:0000256" key="6">
    <source>
        <dbReference type="ARBA" id="ARBA00023027"/>
    </source>
</evidence>
<feature type="domain" description="Dihydrodipicolinate reductase N-terminal" evidence="13">
    <location>
        <begin position="31"/>
        <end position="93"/>
    </location>
</feature>